<evidence type="ECO:0000313" key="2">
    <source>
        <dbReference type="WBParaSite" id="nRc.2.0.1.t37929-RA"/>
    </source>
</evidence>
<accession>A0A915KJ82</accession>
<evidence type="ECO:0000313" key="1">
    <source>
        <dbReference type="Proteomes" id="UP000887565"/>
    </source>
</evidence>
<dbReference type="AlphaFoldDB" id="A0A915KJ82"/>
<organism evidence="1 2">
    <name type="scientific">Romanomermis culicivorax</name>
    <name type="common">Nematode worm</name>
    <dbReference type="NCBI Taxonomy" id="13658"/>
    <lineage>
        <taxon>Eukaryota</taxon>
        <taxon>Metazoa</taxon>
        <taxon>Ecdysozoa</taxon>
        <taxon>Nematoda</taxon>
        <taxon>Enoplea</taxon>
        <taxon>Dorylaimia</taxon>
        <taxon>Mermithida</taxon>
        <taxon>Mermithoidea</taxon>
        <taxon>Mermithidae</taxon>
        <taxon>Romanomermis</taxon>
    </lineage>
</organism>
<sequence length="72" mass="7745">MLTASSPMHSSSNSSSMLCSRGADLLRASGGRKFWPLVRLAGSRPSKPTTNTCVINFNIRVGRATLRSNFTS</sequence>
<dbReference type="Proteomes" id="UP000887565">
    <property type="component" value="Unplaced"/>
</dbReference>
<reference evidence="2" key="1">
    <citation type="submission" date="2022-11" db="UniProtKB">
        <authorList>
            <consortium name="WormBaseParasite"/>
        </authorList>
    </citation>
    <scope>IDENTIFICATION</scope>
</reference>
<name>A0A915KJ82_ROMCU</name>
<keyword evidence="1" id="KW-1185">Reference proteome</keyword>
<protein>
    <submittedName>
        <fullName evidence="2">Uncharacterized protein</fullName>
    </submittedName>
</protein>
<proteinExistence type="predicted"/>
<dbReference type="WBParaSite" id="nRc.2.0.1.t37929-RA">
    <property type="protein sequence ID" value="nRc.2.0.1.t37929-RA"/>
    <property type="gene ID" value="nRc.2.0.1.g37929"/>
</dbReference>